<dbReference type="GO" id="GO:0004722">
    <property type="term" value="F:protein serine/threonine phosphatase activity"/>
    <property type="evidence" value="ECO:0007669"/>
    <property type="project" value="InterPro"/>
</dbReference>
<dbReference type="InterPro" id="IPR015655">
    <property type="entry name" value="PP2C"/>
</dbReference>
<evidence type="ECO:0000259" key="1">
    <source>
        <dbReference type="PROSITE" id="PS51746"/>
    </source>
</evidence>
<proteinExistence type="predicted"/>
<sequence>MIKTVYLSDVGRVRSVNEDCTWVDRLEQGYTLGVVADGMGGHQAGDVASSLAVETITRDLAGLPGGLSVRDFGEELRKAILHANEVVFRKASEHEEYRNMGTTVVAVLLAGRDGMVGHIGDSRAYKYRRGEIVQLTDDHSLVNELLKSNQISAEEANVHPHRNVVTRALGTDEQVDVDMNRVTLEPGEILLLCSDGLSNYVTPEQMTLTLGLDDLALYDRADRLLQMALHAGGDDNISIALLEQHEDAGSGTKEWNS</sequence>
<dbReference type="PANTHER" id="PTHR13832">
    <property type="entry name" value="PROTEIN PHOSPHATASE 2C"/>
    <property type="match status" value="1"/>
</dbReference>
<dbReference type="InterPro" id="IPR036457">
    <property type="entry name" value="PPM-type-like_dom_sf"/>
</dbReference>
<dbReference type="InterPro" id="IPR001932">
    <property type="entry name" value="PPM-type_phosphatase-like_dom"/>
</dbReference>
<evidence type="ECO:0000313" key="3">
    <source>
        <dbReference type="Proteomes" id="UP000029278"/>
    </source>
</evidence>
<dbReference type="HOGENOM" id="CLU_034545_4_1_9"/>
<dbReference type="PANTHER" id="PTHR13832:SF860">
    <property type="entry name" value="PROTEIN PHOSPHATASE PHPP"/>
    <property type="match status" value="1"/>
</dbReference>
<dbReference type="GeneID" id="77006314"/>
<dbReference type="STRING" id="44252.DJ90_3595"/>
<keyword evidence="3" id="KW-1185">Reference proteome</keyword>
<dbReference type="Proteomes" id="UP000029278">
    <property type="component" value="Unassembled WGS sequence"/>
</dbReference>
<dbReference type="NCBIfam" id="NF033484">
    <property type="entry name" value="Stp1_PP2C_phos"/>
    <property type="match status" value="1"/>
</dbReference>
<dbReference type="SMART" id="SM00332">
    <property type="entry name" value="PP2Cc"/>
    <property type="match status" value="1"/>
</dbReference>
<dbReference type="CDD" id="cd00143">
    <property type="entry name" value="PP2Cc"/>
    <property type="match status" value="1"/>
</dbReference>
<feature type="domain" description="PPM-type phosphatase" evidence="1">
    <location>
        <begin position="3"/>
        <end position="244"/>
    </location>
</feature>
<dbReference type="PATRIC" id="fig|44252.3.peg.2096"/>
<dbReference type="PROSITE" id="PS51746">
    <property type="entry name" value="PPM_2"/>
    <property type="match status" value="1"/>
</dbReference>
<dbReference type="OrthoDB" id="9801841at2"/>
<dbReference type="SUPFAM" id="SSF81606">
    <property type="entry name" value="PP2C-like"/>
    <property type="match status" value="1"/>
</dbReference>
<dbReference type="RefSeq" id="WP_036621605.1">
    <property type="nucleotide sequence ID" value="NZ_JAKOBR010000082.1"/>
</dbReference>
<dbReference type="SMART" id="SM00331">
    <property type="entry name" value="PP2C_SIG"/>
    <property type="match status" value="1"/>
</dbReference>
<evidence type="ECO:0000313" key="2">
    <source>
        <dbReference type="EMBL" id="KFN09830.1"/>
    </source>
</evidence>
<organism evidence="2 3">
    <name type="scientific">Paenibacillus macerans</name>
    <name type="common">Bacillus macerans</name>
    <dbReference type="NCBI Taxonomy" id="44252"/>
    <lineage>
        <taxon>Bacteria</taxon>
        <taxon>Bacillati</taxon>
        <taxon>Bacillota</taxon>
        <taxon>Bacilli</taxon>
        <taxon>Bacillales</taxon>
        <taxon>Paenibacillaceae</taxon>
        <taxon>Paenibacillus</taxon>
    </lineage>
</organism>
<dbReference type="Pfam" id="PF13672">
    <property type="entry name" value="PP2C_2"/>
    <property type="match status" value="1"/>
</dbReference>
<reference evidence="2 3" key="1">
    <citation type="submission" date="2014-04" db="EMBL/GenBank/DDBJ databases">
        <authorList>
            <person name="Bishop-Lilly K.A."/>
            <person name="Broomall S.M."/>
            <person name="Chain P.S."/>
            <person name="Chertkov O."/>
            <person name="Coyne S.R."/>
            <person name="Daligault H.E."/>
            <person name="Davenport K.W."/>
            <person name="Erkkila T."/>
            <person name="Frey K.G."/>
            <person name="Gibbons H.S."/>
            <person name="Gu W."/>
            <person name="Jaissle J."/>
            <person name="Johnson S.L."/>
            <person name="Koroleva G.I."/>
            <person name="Ladner J.T."/>
            <person name="Lo C.-C."/>
            <person name="Minogue T.D."/>
            <person name="Munk C."/>
            <person name="Palacios G.F."/>
            <person name="Redden C.L."/>
            <person name="Rosenzweig C.N."/>
            <person name="Scholz M.B."/>
            <person name="Teshima H."/>
            <person name="Xu Y."/>
        </authorList>
    </citation>
    <scope>NUCLEOTIDE SEQUENCE [LARGE SCALE GENOMIC DNA]</scope>
    <source>
        <strain evidence="2 3">8244</strain>
    </source>
</reference>
<dbReference type="Gene3D" id="3.60.40.10">
    <property type="entry name" value="PPM-type phosphatase domain"/>
    <property type="match status" value="1"/>
</dbReference>
<comment type="caution">
    <text evidence="2">The sequence shown here is derived from an EMBL/GenBank/DDBJ whole genome shotgun (WGS) entry which is preliminary data.</text>
</comment>
<gene>
    <name evidence="2" type="ORF">DJ90_3595</name>
</gene>
<protein>
    <submittedName>
        <fullName evidence="2">Stage II sporulation E family protein</fullName>
    </submittedName>
</protein>
<accession>A0A090ZHX2</accession>
<dbReference type="EMBL" id="JMQA01000021">
    <property type="protein sequence ID" value="KFN09830.1"/>
    <property type="molecule type" value="Genomic_DNA"/>
</dbReference>
<dbReference type="AlphaFoldDB" id="A0A090ZHX2"/>
<name>A0A090ZHX2_PAEMA</name>